<comment type="caution">
    <text evidence="1">The sequence shown here is derived from an EMBL/GenBank/DDBJ whole genome shotgun (WGS) entry which is preliminary data.</text>
</comment>
<dbReference type="AlphaFoldDB" id="A0A059KLT8"/>
<dbReference type="EMBL" id="AZRA01000061">
    <property type="protein sequence ID" value="KDB52043.1"/>
    <property type="molecule type" value="Genomic_DNA"/>
</dbReference>
<accession>A0A059KLT8</accession>
<evidence type="ECO:0000313" key="2">
    <source>
        <dbReference type="Proteomes" id="UP000026714"/>
    </source>
</evidence>
<dbReference type="STRING" id="34103.SAMN05421778_101345"/>
<keyword evidence="2" id="KW-1185">Reference proteome</keyword>
<protein>
    <submittedName>
        <fullName evidence="1">Uncharacterized protein</fullName>
    </submittedName>
</protein>
<evidence type="ECO:0000313" key="1">
    <source>
        <dbReference type="EMBL" id="KDB52043.1"/>
    </source>
</evidence>
<dbReference type="RefSeq" id="WP_037482240.1">
    <property type="nucleotide sequence ID" value="NZ_AZRA01000061.1"/>
</dbReference>
<reference evidence="1 2" key="1">
    <citation type="journal article" date="2014" name="FEMS Microbiol. Ecol.">
        <title>Sphaerotilus natans encrusted with nanoball-shaped Fe(III) oxide minerals formed by nitrate-reducing mixotrophic Fe(II) oxidation.</title>
        <authorList>
            <person name="Park S."/>
            <person name="Kim D.H."/>
            <person name="Lee J.H."/>
            <person name="Hur H.G."/>
        </authorList>
    </citation>
    <scope>NUCLEOTIDE SEQUENCE [LARGE SCALE GENOMIC DNA]</scope>
    <source>
        <strain evidence="1 2">DSM 6575</strain>
    </source>
</reference>
<name>A0A059KLT8_9BURK</name>
<proteinExistence type="predicted"/>
<sequence>MAALENQLNTDGIVGNLTTQLGVEGVLDVATQLAQVLSNDFDTLSEQVQNELLNLGQQLAAVSAAADRLDAYEKGQIEEILNRLMSDDVLVDLIAGMGVTLGGTAYQLTSVIQAVAAAEKVKETVLTYGADGKMNGCTMKLSDGRQATFAMNAVDADGVRTCTFAVANFAGSGVPAEFKAVYNLISRPIVLRGQTINYSQTQLASWTNLVLSLDSKLVPAANGGAVNVAEAVYGPAAAPAPAGG</sequence>
<organism evidence="1 2">
    <name type="scientific">Sphaerotilus natans subsp. natans DSM 6575</name>
    <dbReference type="NCBI Taxonomy" id="1286631"/>
    <lineage>
        <taxon>Bacteria</taxon>
        <taxon>Pseudomonadati</taxon>
        <taxon>Pseudomonadota</taxon>
        <taxon>Betaproteobacteria</taxon>
        <taxon>Burkholderiales</taxon>
        <taxon>Sphaerotilaceae</taxon>
        <taxon>Sphaerotilus</taxon>
    </lineage>
</organism>
<gene>
    <name evidence="1" type="ORF">X805_24130</name>
</gene>
<dbReference type="Proteomes" id="UP000026714">
    <property type="component" value="Unassembled WGS sequence"/>
</dbReference>